<dbReference type="EMBL" id="OOIL02001679">
    <property type="protein sequence ID" value="VFQ77617.1"/>
    <property type="molecule type" value="Genomic_DNA"/>
</dbReference>
<dbReference type="Gene3D" id="3.40.50.720">
    <property type="entry name" value="NAD(P)-binding Rossmann-like Domain"/>
    <property type="match status" value="1"/>
</dbReference>
<sequence>MPFQSQNGSNECQNLYFSSDIDGELVNCQVIFIAMDIPLMGLPKIIKGSLDIRNWEDAIRAILYSPPAQPKYVAIKSTFPVDHKSHIADILHGYDHSEHLHVIAIPEFFSVGTTLDDLTILLK</sequence>
<dbReference type="PANTHER" id="PTHR11374">
    <property type="entry name" value="UDP-GLUCOSE DEHYDROGENASE/UDP-MANNAC DEHYDROGENASE"/>
    <property type="match status" value="1"/>
</dbReference>
<dbReference type="GO" id="GO:0003979">
    <property type="term" value="F:UDP-glucose 6-dehydrogenase activity"/>
    <property type="evidence" value="ECO:0007669"/>
    <property type="project" value="UniProtKB-EC"/>
</dbReference>
<evidence type="ECO:0000259" key="2">
    <source>
        <dbReference type="Pfam" id="PF03721"/>
    </source>
</evidence>
<evidence type="ECO:0000256" key="1">
    <source>
        <dbReference type="ARBA" id="ARBA00047473"/>
    </source>
</evidence>
<dbReference type="Proteomes" id="UP000595140">
    <property type="component" value="Unassembled WGS sequence"/>
</dbReference>
<reference evidence="3 4" key="1">
    <citation type="submission" date="2018-04" db="EMBL/GenBank/DDBJ databases">
        <authorList>
            <person name="Vogel A."/>
        </authorList>
    </citation>
    <scope>NUCLEOTIDE SEQUENCE [LARGE SCALE GENOMIC DNA]</scope>
</reference>
<evidence type="ECO:0000313" key="4">
    <source>
        <dbReference type="Proteomes" id="UP000595140"/>
    </source>
</evidence>
<accession>A0A484LMV2</accession>
<dbReference type="OrthoDB" id="1804168at2759"/>
<comment type="catalytic activity">
    <reaction evidence="1">
        <text>UDP-alpha-D-glucose + 2 NAD(+) + H2O = UDP-alpha-D-glucuronate + 2 NADH + 3 H(+)</text>
        <dbReference type="Rhea" id="RHEA:23596"/>
        <dbReference type="ChEBI" id="CHEBI:15377"/>
        <dbReference type="ChEBI" id="CHEBI:15378"/>
        <dbReference type="ChEBI" id="CHEBI:57540"/>
        <dbReference type="ChEBI" id="CHEBI:57945"/>
        <dbReference type="ChEBI" id="CHEBI:58052"/>
        <dbReference type="ChEBI" id="CHEBI:58885"/>
        <dbReference type="EC" id="1.1.1.22"/>
    </reaction>
</comment>
<dbReference type="GO" id="GO:0005634">
    <property type="term" value="C:nucleus"/>
    <property type="evidence" value="ECO:0007669"/>
    <property type="project" value="TreeGrafter"/>
</dbReference>
<dbReference type="PANTHER" id="PTHR11374:SF3">
    <property type="entry name" value="UDP-GLUCOSE 6-DEHYDROGENASE"/>
    <property type="match status" value="1"/>
</dbReference>
<proteinExistence type="predicted"/>
<feature type="domain" description="UDP-glucose/GDP-mannose dehydrogenase N-terminal" evidence="2">
    <location>
        <begin position="11"/>
        <end position="118"/>
    </location>
</feature>
<dbReference type="GO" id="GO:0006024">
    <property type="term" value="P:glycosaminoglycan biosynthetic process"/>
    <property type="evidence" value="ECO:0007669"/>
    <property type="project" value="TreeGrafter"/>
</dbReference>
<keyword evidence="4" id="KW-1185">Reference proteome</keyword>
<evidence type="ECO:0000313" key="3">
    <source>
        <dbReference type="EMBL" id="VFQ77617.1"/>
    </source>
</evidence>
<dbReference type="AlphaFoldDB" id="A0A484LMV2"/>
<gene>
    <name evidence="3" type="ORF">CCAM_LOCUS19393</name>
</gene>
<dbReference type="Pfam" id="PF03721">
    <property type="entry name" value="UDPG_MGDP_dh_N"/>
    <property type="match status" value="1"/>
</dbReference>
<name>A0A484LMV2_9ASTE</name>
<dbReference type="InterPro" id="IPR001732">
    <property type="entry name" value="UDP-Glc/GDP-Man_DH_N"/>
</dbReference>
<dbReference type="InterPro" id="IPR028356">
    <property type="entry name" value="UDPglc_DH_euk"/>
</dbReference>
<protein>
    <recommendedName>
        <fullName evidence="2">UDP-glucose/GDP-mannose dehydrogenase N-terminal domain-containing protein</fullName>
    </recommendedName>
</protein>
<dbReference type="GO" id="GO:0051287">
    <property type="term" value="F:NAD binding"/>
    <property type="evidence" value="ECO:0007669"/>
    <property type="project" value="InterPro"/>
</dbReference>
<organism evidence="3 4">
    <name type="scientific">Cuscuta campestris</name>
    <dbReference type="NCBI Taxonomy" id="132261"/>
    <lineage>
        <taxon>Eukaryota</taxon>
        <taxon>Viridiplantae</taxon>
        <taxon>Streptophyta</taxon>
        <taxon>Embryophyta</taxon>
        <taxon>Tracheophyta</taxon>
        <taxon>Spermatophyta</taxon>
        <taxon>Magnoliopsida</taxon>
        <taxon>eudicotyledons</taxon>
        <taxon>Gunneridae</taxon>
        <taxon>Pentapetalae</taxon>
        <taxon>asterids</taxon>
        <taxon>lamiids</taxon>
        <taxon>Solanales</taxon>
        <taxon>Convolvulaceae</taxon>
        <taxon>Cuscuteae</taxon>
        <taxon>Cuscuta</taxon>
        <taxon>Cuscuta subgen. Grammica</taxon>
        <taxon>Cuscuta sect. Cleistogrammica</taxon>
    </lineage>
</organism>